<dbReference type="InterPro" id="IPR011604">
    <property type="entry name" value="PDDEXK-like_dom_sf"/>
</dbReference>
<keyword evidence="3" id="KW-1185">Reference proteome</keyword>
<organism evidence="2 3">
    <name type="scientific">Saltatorellus ferox</name>
    <dbReference type="NCBI Taxonomy" id="2528018"/>
    <lineage>
        <taxon>Bacteria</taxon>
        <taxon>Pseudomonadati</taxon>
        <taxon>Planctomycetota</taxon>
        <taxon>Planctomycetia</taxon>
        <taxon>Planctomycetia incertae sedis</taxon>
        <taxon>Saltatorellus</taxon>
    </lineage>
</organism>
<dbReference type="RefSeq" id="WP_419190580.1">
    <property type="nucleotide sequence ID" value="NZ_CP036434.1"/>
</dbReference>
<dbReference type="GO" id="GO:0016787">
    <property type="term" value="F:hydrolase activity"/>
    <property type="evidence" value="ECO:0007669"/>
    <property type="project" value="UniProtKB-KW"/>
</dbReference>
<dbReference type="EMBL" id="CP036434">
    <property type="protein sequence ID" value="QDV09312.1"/>
    <property type="molecule type" value="Genomic_DNA"/>
</dbReference>
<evidence type="ECO:0000259" key="1">
    <source>
        <dbReference type="Pfam" id="PF12684"/>
    </source>
</evidence>
<dbReference type="Proteomes" id="UP000320390">
    <property type="component" value="Chromosome"/>
</dbReference>
<name>A0A518EYZ7_9BACT</name>
<gene>
    <name evidence="2" type="primary">recE</name>
    <name evidence="2" type="ORF">Poly30_48700</name>
</gene>
<proteinExistence type="predicted"/>
<dbReference type="InterPro" id="IPR024432">
    <property type="entry name" value="Put_RecE_PDDEXK-like_dom"/>
</dbReference>
<evidence type="ECO:0000313" key="3">
    <source>
        <dbReference type="Proteomes" id="UP000320390"/>
    </source>
</evidence>
<keyword evidence="2" id="KW-0378">Hydrolase</keyword>
<dbReference type="AlphaFoldDB" id="A0A518EYZ7"/>
<accession>A0A518EYZ7</accession>
<evidence type="ECO:0000313" key="2">
    <source>
        <dbReference type="EMBL" id="QDV09312.1"/>
    </source>
</evidence>
<reference evidence="2 3" key="1">
    <citation type="submission" date="2019-02" db="EMBL/GenBank/DDBJ databases">
        <title>Deep-cultivation of Planctomycetes and their phenomic and genomic characterization uncovers novel biology.</title>
        <authorList>
            <person name="Wiegand S."/>
            <person name="Jogler M."/>
            <person name="Boedeker C."/>
            <person name="Pinto D."/>
            <person name="Vollmers J."/>
            <person name="Rivas-Marin E."/>
            <person name="Kohn T."/>
            <person name="Peeters S.H."/>
            <person name="Heuer A."/>
            <person name="Rast P."/>
            <person name="Oberbeckmann S."/>
            <person name="Bunk B."/>
            <person name="Jeske O."/>
            <person name="Meyerdierks A."/>
            <person name="Storesund J.E."/>
            <person name="Kallscheuer N."/>
            <person name="Luecker S."/>
            <person name="Lage O.M."/>
            <person name="Pohl T."/>
            <person name="Merkel B.J."/>
            <person name="Hornburger P."/>
            <person name="Mueller R.-W."/>
            <person name="Bruemmer F."/>
            <person name="Labrenz M."/>
            <person name="Spormann A.M."/>
            <person name="Op den Camp H."/>
            <person name="Overmann J."/>
            <person name="Amann R."/>
            <person name="Jetten M.S.M."/>
            <person name="Mascher T."/>
            <person name="Medema M.H."/>
            <person name="Devos D.P."/>
            <person name="Kaster A.-K."/>
            <person name="Ovreas L."/>
            <person name="Rohde M."/>
            <person name="Galperin M.Y."/>
            <person name="Jogler C."/>
        </authorList>
    </citation>
    <scope>NUCLEOTIDE SEQUENCE [LARGE SCALE GENOMIC DNA]</scope>
    <source>
        <strain evidence="2 3">Poly30</strain>
    </source>
</reference>
<dbReference type="EC" id="3.1.11.-" evidence="2"/>
<protein>
    <submittedName>
        <fullName evidence="2">Exodeoxyribonuclease 8</fullName>
        <ecNumber evidence="2">3.1.11.-</ecNumber>
    </submittedName>
</protein>
<feature type="domain" description="Putative exodeoxyribonuclease 8 PDDEXK-like" evidence="1">
    <location>
        <begin position="52"/>
        <end position="274"/>
    </location>
</feature>
<dbReference type="Pfam" id="PF12684">
    <property type="entry name" value="DUF3799"/>
    <property type="match status" value="1"/>
</dbReference>
<sequence length="306" mass="33762">MSPAWNIDDPQPGIYHGLPAEAYHACKAAVSRSTLRQFDLGDPAAVKRYIDKGIDTTPAMDRGSAVDVGIFDGMAAFHEQFARKPKFTGPGAVAARQAWEKEAAGDGITYMTDAPYEKALKMIECIRANDAASALFDAAEPQMSIFWRDEDTGLMCKARPDAYVKSKGWSLDLKTSGSLDDRKLGYTIVDYAADVQAAMVRDGLLANGLPWRGHCLVTVTEKPAVDGNHDMRLDLLSESWVLHGEARFIRWSGQYKACLESDEWPGRADGVNVLEMPKWLHHQFSEMSEMGPAQERFEATKIAQAS</sequence>
<dbReference type="Gene3D" id="3.90.320.10">
    <property type="match status" value="1"/>
</dbReference>